<evidence type="ECO:0000259" key="1">
    <source>
        <dbReference type="Pfam" id="PF13439"/>
    </source>
</evidence>
<dbReference type="Proteomes" id="UP000276103">
    <property type="component" value="Unassembled WGS sequence"/>
</dbReference>
<dbReference type="EMBL" id="RSCM01000002">
    <property type="protein sequence ID" value="RUS98771.1"/>
    <property type="molecule type" value="Genomic_DNA"/>
</dbReference>
<dbReference type="AlphaFoldDB" id="A0A3S1C8B1"/>
<dbReference type="SUPFAM" id="SSF53756">
    <property type="entry name" value="UDP-Glycosyltransferase/glycogen phosphorylase"/>
    <property type="match status" value="1"/>
</dbReference>
<dbReference type="OrthoDB" id="9806653at2"/>
<accession>A0A3S1C8B1</accession>
<name>A0A3S1C8B1_ANAVA</name>
<proteinExistence type="predicted"/>
<evidence type="ECO:0000313" key="2">
    <source>
        <dbReference type="EMBL" id="RUS98771.1"/>
    </source>
</evidence>
<feature type="domain" description="Glycosyltransferase subfamily 4-like N-terminal" evidence="1">
    <location>
        <begin position="14"/>
        <end position="185"/>
    </location>
</feature>
<dbReference type="Pfam" id="PF13692">
    <property type="entry name" value="Glyco_trans_1_4"/>
    <property type="match status" value="1"/>
</dbReference>
<sequence>MRILFVSSSSGSRGGGELYLIYLGQELANRGYSVGLWCSQHPIMDELASSFSRFGEVLRSPYINTYNRKLRSFSDIFPRSNHACISDWQAFQPDIIHLNKQNLEDGLDLLTWSDSLQIPTLATIHITQTQASLGAVLGKWRDKIAKRALNSFSGSLLAISENRGRELKKFLPSFEQQITIIDNGVCIPEDTERLTKRQAARSQLGIHADELLIVAVGRMEAQKQPLLFLQWATHLKRNLPAARFLWVGDGRLTPMWDQWVVEYNAQEYIQRLGWQKDVTPFLAAADGFFHPAQFEGLPFALLEAMAWSLPCMISSSLADELKFPPEVCFIASGKDNLTGLDSFVNPDLRNSVASAGYQLIKERFSLANMVNTYESLYQSLSRTKSGQSPIM</sequence>
<dbReference type="RefSeq" id="WP_127052368.1">
    <property type="nucleotide sequence ID" value="NZ_RSCM01000002.1"/>
</dbReference>
<dbReference type="InterPro" id="IPR028098">
    <property type="entry name" value="Glyco_trans_4-like_N"/>
</dbReference>
<reference evidence="2 3" key="1">
    <citation type="journal article" date="2019" name="Genome Biol. Evol.">
        <title>Day and night: Metabolic profiles and evolutionary relationships of six axenic non-marine cyanobacteria.</title>
        <authorList>
            <person name="Will S.E."/>
            <person name="Henke P."/>
            <person name="Boedeker C."/>
            <person name="Huang S."/>
            <person name="Brinkmann H."/>
            <person name="Rohde M."/>
            <person name="Jarek M."/>
            <person name="Friedl T."/>
            <person name="Seufert S."/>
            <person name="Schumacher M."/>
            <person name="Overmann J."/>
            <person name="Neumann-Schaal M."/>
            <person name="Petersen J."/>
        </authorList>
    </citation>
    <scope>NUCLEOTIDE SEQUENCE [LARGE SCALE GENOMIC DNA]</scope>
    <source>
        <strain evidence="2 3">SAG 1403-4b</strain>
    </source>
</reference>
<dbReference type="PANTHER" id="PTHR12526">
    <property type="entry name" value="GLYCOSYLTRANSFERASE"/>
    <property type="match status" value="1"/>
</dbReference>
<evidence type="ECO:0000313" key="3">
    <source>
        <dbReference type="Proteomes" id="UP000276103"/>
    </source>
</evidence>
<gene>
    <name evidence="2" type="primary">rfaG</name>
    <name evidence="2" type="ORF">DSM107003_07900</name>
</gene>
<dbReference type="Pfam" id="PF13439">
    <property type="entry name" value="Glyco_transf_4"/>
    <property type="match status" value="1"/>
</dbReference>
<dbReference type="GO" id="GO:0016740">
    <property type="term" value="F:transferase activity"/>
    <property type="evidence" value="ECO:0007669"/>
    <property type="project" value="UniProtKB-KW"/>
</dbReference>
<dbReference type="CDD" id="cd03801">
    <property type="entry name" value="GT4_PimA-like"/>
    <property type="match status" value="1"/>
</dbReference>
<keyword evidence="3" id="KW-1185">Reference proteome</keyword>
<keyword evidence="2" id="KW-0808">Transferase</keyword>
<organism evidence="2 3">
    <name type="scientific">Trichormus variabilis SAG 1403-4b</name>
    <dbReference type="NCBI Taxonomy" id="447716"/>
    <lineage>
        <taxon>Bacteria</taxon>
        <taxon>Bacillati</taxon>
        <taxon>Cyanobacteriota</taxon>
        <taxon>Cyanophyceae</taxon>
        <taxon>Nostocales</taxon>
        <taxon>Nostocaceae</taxon>
        <taxon>Trichormus</taxon>
    </lineage>
</organism>
<dbReference type="Gene3D" id="3.40.50.2000">
    <property type="entry name" value="Glycogen Phosphorylase B"/>
    <property type="match status" value="2"/>
</dbReference>
<protein>
    <submittedName>
        <fullName evidence="2">Glycosyl transferase</fullName>
    </submittedName>
</protein>
<comment type="caution">
    <text evidence="2">The sequence shown here is derived from an EMBL/GenBank/DDBJ whole genome shotgun (WGS) entry which is preliminary data.</text>
</comment>